<evidence type="ECO:0000256" key="3">
    <source>
        <dbReference type="ARBA" id="ARBA00022448"/>
    </source>
</evidence>
<evidence type="ECO:0000313" key="9">
    <source>
        <dbReference type="EMBL" id="SCX27990.1"/>
    </source>
</evidence>
<feature type="transmembrane region" description="Helical" evidence="8">
    <location>
        <begin position="189"/>
        <end position="211"/>
    </location>
</feature>
<feature type="transmembrane region" description="Helical" evidence="8">
    <location>
        <begin position="231"/>
        <end position="249"/>
    </location>
</feature>
<feature type="transmembrane region" description="Helical" evidence="8">
    <location>
        <begin position="132"/>
        <end position="152"/>
    </location>
</feature>
<dbReference type="RefSeq" id="WP_077121105.1">
    <property type="nucleotide sequence ID" value="NZ_FMUE01000007.1"/>
</dbReference>
<keyword evidence="6 8" id="KW-1133">Transmembrane helix</keyword>
<evidence type="ECO:0000256" key="4">
    <source>
        <dbReference type="ARBA" id="ARBA00022475"/>
    </source>
</evidence>
<keyword evidence="3" id="KW-0813">Transport</keyword>
<evidence type="ECO:0000313" key="10">
    <source>
        <dbReference type="Proteomes" id="UP000187891"/>
    </source>
</evidence>
<evidence type="ECO:0000256" key="6">
    <source>
        <dbReference type="ARBA" id="ARBA00022989"/>
    </source>
</evidence>
<keyword evidence="4 8" id="KW-1003">Cell membrane</keyword>
<keyword evidence="5 8" id="KW-0812">Transmembrane</keyword>
<comment type="similarity">
    <text evidence="2 8">Belongs to the 4-toluene sulfonate uptake permease (TSUP) (TC 2.A.102) family.</text>
</comment>
<evidence type="ECO:0000256" key="5">
    <source>
        <dbReference type="ARBA" id="ARBA00022692"/>
    </source>
</evidence>
<dbReference type="GO" id="GO:0005886">
    <property type="term" value="C:plasma membrane"/>
    <property type="evidence" value="ECO:0007669"/>
    <property type="project" value="UniProtKB-SubCell"/>
</dbReference>
<protein>
    <recommendedName>
        <fullName evidence="8">Probable membrane transporter protein</fullName>
    </recommendedName>
</protein>
<dbReference type="EMBL" id="FMUE01000007">
    <property type="protein sequence ID" value="SCX27990.1"/>
    <property type="molecule type" value="Genomic_DNA"/>
</dbReference>
<dbReference type="InterPro" id="IPR052017">
    <property type="entry name" value="TSUP"/>
</dbReference>
<dbReference type="STRING" id="1907666.DSM25559_3097"/>
<evidence type="ECO:0000256" key="2">
    <source>
        <dbReference type="ARBA" id="ARBA00009142"/>
    </source>
</evidence>
<dbReference type="InterPro" id="IPR002781">
    <property type="entry name" value="TM_pro_TauE-like"/>
</dbReference>
<evidence type="ECO:0000256" key="1">
    <source>
        <dbReference type="ARBA" id="ARBA00004651"/>
    </source>
</evidence>
<dbReference type="Proteomes" id="UP000187891">
    <property type="component" value="Unassembled WGS sequence"/>
</dbReference>
<dbReference type="Pfam" id="PF01925">
    <property type="entry name" value="TauE"/>
    <property type="match status" value="1"/>
</dbReference>
<comment type="subcellular location">
    <subcellularLocation>
        <location evidence="1 8">Cell membrane</location>
        <topology evidence="1 8">Multi-pass membrane protein</topology>
    </subcellularLocation>
</comment>
<sequence>MHDVALQLFLILFLVAIFAGFVDSIAGGGGLIVIPAMLILGVPPLEVLGTNKLQAQFGSASATIAYARRGHVDLKKQFPMAMMALLGGILGALTASFVPPDVLRAIMPFLLIAIALYFAFKPNLSDLDSHQRVRPFIFGLTVVPLVGFYDGIFGPGAGSFYMLAFVGLAGFGMLKATAHTKLLNLGSNFGGFLVFTLSGAILWKLGLVMGLGQFLGAQMGSRLAMNNGAKIIRPLLVISCLAMATKLLLDAGAVSVVGSFFASLTGG</sequence>
<proteinExistence type="inferred from homology"/>
<dbReference type="PANTHER" id="PTHR30269:SF0">
    <property type="entry name" value="MEMBRANE TRANSPORTER PROTEIN YFCA-RELATED"/>
    <property type="match status" value="1"/>
</dbReference>
<evidence type="ECO:0000256" key="8">
    <source>
        <dbReference type="RuleBase" id="RU363041"/>
    </source>
</evidence>
<feature type="transmembrane region" description="Helical" evidence="8">
    <location>
        <begin position="29"/>
        <end position="48"/>
    </location>
</feature>
<feature type="transmembrane region" description="Helical" evidence="8">
    <location>
        <begin position="78"/>
        <end position="96"/>
    </location>
</feature>
<name>A0A1R3TVN3_9HYPH</name>
<organism evidence="9 10">
    <name type="scientific">Agrobacterium rosae</name>
    <dbReference type="NCBI Taxonomy" id="1972867"/>
    <lineage>
        <taxon>Bacteria</taxon>
        <taxon>Pseudomonadati</taxon>
        <taxon>Pseudomonadota</taxon>
        <taxon>Alphaproteobacteria</taxon>
        <taxon>Hyphomicrobiales</taxon>
        <taxon>Rhizobiaceae</taxon>
        <taxon>Rhizobium/Agrobacterium group</taxon>
        <taxon>Agrobacterium</taxon>
    </lineage>
</organism>
<evidence type="ECO:0000256" key="7">
    <source>
        <dbReference type="ARBA" id="ARBA00023136"/>
    </source>
</evidence>
<gene>
    <name evidence="9" type="ORF">DSM25559_3097</name>
</gene>
<reference evidence="10" key="1">
    <citation type="submission" date="2016-10" db="EMBL/GenBank/DDBJ databases">
        <authorList>
            <person name="Wibberg D."/>
        </authorList>
    </citation>
    <scope>NUCLEOTIDE SEQUENCE [LARGE SCALE GENOMIC DNA]</scope>
</reference>
<keyword evidence="7 8" id="KW-0472">Membrane</keyword>
<feature type="transmembrane region" description="Helical" evidence="8">
    <location>
        <begin position="102"/>
        <end position="120"/>
    </location>
</feature>
<dbReference type="AlphaFoldDB" id="A0A1R3TVN3"/>
<accession>A0A1R3TVN3</accession>
<dbReference type="PANTHER" id="PTHR30269">
    <property type="entry name" value="TRANSMEMBRANE PROTEIN YFCA"/>
    <property type="match status" value="1"/>
</dbReference>